<name>A0AC34R8Z7_9BILA</name>
<dbReference type="Proteomes" id="UP000887576">
    <property type="component" value="Unplaced"/>
</dbReference>
<accession>A0AC34R8Z7</accession>
<reference evidence="2" key="1">
    <citation type="submission" date="2022-11" db="UniProtKB">
        <authorList>
            <consortium name="WormBaseParasite"/>
        </authorList>
    </citation>
    <scope>IDENTIFICATION</scope>
</reference>
<protein>
    <submittedName>
        <fullName evidence="2">Uncharacterized protein</fullName>
    </submittedName>
</protein>
<proteinExistence type="predicted"/>
<evidence type="ECO:0000313" key="2">
    <source>
        <dbReference type="WBParaSite" id="JU765_v2.g4646.t1"/>
    </source>
</evidence>
<evidence type="ECO:0000313" key="1">
    <source>
        <dbReference type="Proteomes" id="UP000887576"/>
    </source>
</evidence>
<organism evidence="1 2">
    <name type="scientific">Panagrolaimus sp. JU765</name>
    <dbReference type="NCBI Taxonomy" id="591449"/>
    <lineage>
        <taxon>Eukaryota</taxon>
        <taxon>Metazoa</taxon>
        <taxon>Ecdysozoa</taxon>
        <taxon>Nematoda</taxon>
        <taxon>Chromadorea</taxon>
        <taxon>Rhabditida</taxon>
        <taxon>Tylenchina</taxon>
        <taxon>Panagrolaimomorpha</taxon>
        <taxon>Panagrolaimoidea</taxon>
        <taxon>Panagrolaimidae</taxon>
        <taxon>Panagrolaimus</taxon>
    </lineage>
</organism>
<sequence>MVEETPGSPEVVENRLSDVFDIKSKFPVRETRSSLPLQMALHFHSFLDPIIYISLIGCLIIKYDKVHPTYRVILFAMLLISISIEVI</sequence>
<dbReference type="WBParaSite" id="JU765_v2.g4646.t1">
    <property type="protein sequence ID" value="JU765_v2.g4646.t1"/>
    <property type="gene ID" value="JU765_v2.g4646"/>
</dbReference>